<reference evidence="8 9" key="1">
    <citation type="journal article" date="2016" name="Mol. Biol. Evol.">
        <title>Comparative Genomics of Early-Diverging Mushroom-Forming Fungi Provides Insights into the Origins of Lignocellulose Decay Capabilities.</title>
        <authorList>
            <person name="Nagy L.G."/>
            <person name="Riley R."/>
            <person name="Tritt A."/>
            <person name="Adam C."/>
            <person name="Daum C."/>
            <person name="Floudas D."/>
            <person name="Sun H."/>
            <person name="Yadav J.S."/>
            <person name="Pangilinan J."/>
            <person name="Larsson K.H."/>
            <person name="Matsuura K."/>
            <person name="Barry K."/>
            <person name="Labutti K."/>
            <person name="Kuo R."/>
            <person name="Ohm R.A."/>
            <person name="Bhattacharya S.S."/>
            <person name="Shirouzu T."/>
            <person name="Yoshinaga Y."/>
            <person name="Martin F.M."/>
            <person name="Grigoriev I.V."/>
            <person name="Hibbett D.S."/>
        </authorList>
    </citation>
    <scope>NUCLEOTIDE SEQUENCE [LARGE SCALE GENOMIC DNA]</scope>
    <source>
        <strain evidence="8 9">HHB12733</strain>
    </source>
</reference>
<comment type="catalytic activity">
    <reaction evidence="6">
        <text>a D-aminoacyl-tRNA + H2O = a tRNA + a D-alpha-amino acid + H(+)</text>
        <dbReference type="Rhea" id="RHEA:13953"/>
        <dbReference type="Rhea" id="RHEA-COMP:10123"/>
        <dbReference type="Rhea" id="RHEA-COMP:10124"/>
        <dbReference type="ChEBI" id="CHEBI:15377"/>
        <dbReference type="ChEBI" id="CHEBI:15378"/>
        <dbReference type="ChEBI" id="CHEBI:59871"/>
        <dbReference type="ChEBI" id="CHEBI:78442"/>
        <dbReference type="ChEBI" id="CHEBI:79333"/>
        <dbReference type="EC" id="3.1.1.96"/>
    </reaction>
</comment>
<evidence type="ECO:0000256" key="6">
    <source>
        <dbReference type="ARBA" id="ARBA00048018"/>
    </source>
</evidence>
<dbReference type="Pfam" id="PF02580">
    <property type="entry name" value="Tyr_Deacylase"/>
    <property type="match status" value="1"/>
</dbReference>
<dbReference type="GO" id="GO:0051500">
    <property type="term" value="F:D-tyrosyl-tRNA(Tyr) deacylase activity"/>
    <property type="evidence" value="ECO:0007669"/>
    <property type="project" value="TreeGrafter"/>
</dbReference>
<dbReference type="SUPFAM" id="SSF69500">
    <property type="entry name" value="DTD-like"/>
    <property type="match status" value="1"/>
</dbReference>
<evidence type="ECO:0000256" key="3">
    <source>
        <dbReference type="ARBA" id="ARBA00020007"/>
    </source>
</evidence>
<dbReference type="EMBL" id="KV424036">
    <property type="protein sequence ID" value="KZT53493.1"/>
    <property type="molecule type" value="Genomic_DNA"/>
</dbReference>
<dbReference type="PANTHER" id="PTHR10472">
    <property type="entry name" value="D-TYROSYL-TRNA TYR DEACYLASE"/>
    <property type="match status" value="1"/>
</dbReference>
<evidence type="ECO:0000256" key="2">
    <source>
        <dbReference type="ARBA" id="ARBA00013056"/>
    </source>
</evidence>
<dbReference type="GO" id="GO:0005737">
    <property type="term" value="C:cytoplasm"/>
    <property type="evidence" value="ECO:0007669"/>
    <property type="project" value="InterPro"/>
</dbReference>
<comment type="catalytic activity">
    <reaction evidence="5">
        <text>glycyl-tRNA(Ala) + H2O = tRNA(Ala) + glycine + H(+)</text>
        <dbReference type="Rhea" id="RHEA:53744"/>
        <dbReference type="Rhea" id="RHEA-COMP:9657"/>
        <dbReference type="Rhea" id="RHEA-COMP:13640"/>
        <dbReference type="ChEBI" id="CHEBI:15377"/>
        <dbReference type="ChEBI" id="CHEBI:15378"/>
        <dbReference type="ChEBI" id="CHEBI:57305"/>
        <dbReference type="ChEBI" id="CHEBI:78442"/>
        <dbReference type="ChEBI" id="CHEBI:78522"/>
        <dbReference type="EC" id="3.1.1.96"/>
    </reaction>
</comment>
<protein>
    <recommendedName>
        <fullName evidence="3">D-aminoacyl-tRNA deacylase</fullName>
        <ecNumber evidence="2">3.1.1.96</ecNumber>
    </recommendedName>
    <alternativeName>
        <fullName evidence="4">Gly-tRNA(Ala) deacylase</fullName>
    </alternativeName>
</protein>
<dbReference type="Proteomes" id="UP000076842">
    <property type="component" value="Unassembled WGS sequence"/>
</dbReference>
<dbReference type="EC" id="3.1.1.96" evidence="2"/>
<feature type="region of interest" description="Disordered" evidence="7">
    <location>
        <begin position="33"/>
        <end position="53"/>
    </location>
</feature>
<organism evidence="8 9">
    <name type="scientific">Calocera cornea HHB12733</name>
    <dbReference type="NCBI Taxonomy" id="1353952"/>
    <lineage>
        <taxon>Eukaryota</taxon>
        <taxon>Fungi</taxon>
        <taxon>Dikarya</taxon>
        <taxon>Basidiomycota</taxon>
        <taxon>Agaricomycotina</taxon>
        <taxon>Dacrymycetes</taxon>
        <taxon>Dacrymycetales</taxon>
        <taxon>Dacrymycetaceae</taxon>
        <taxon>Calocera</taxon>
    </lineage>
</organism>
<dbReference type="Gene3D" id="3.50.80.10">
    <property type="entry name" value="D-tyrosyl-tRNA(Tyr) deacylase"/>
    <property type="match status" value="1"/>
</dbReference>
<evidence type="ECO:0000256" key="1">
    <source>
        <dbReference type="ARBA" id="ARBA00009673"/>
    </source>
</evidence>
<gene>
    <name evidence="8" type="ORF">CALCODRAFT_501101</name>
</gene>
<dbReference type="STRING" id="1353952.A0A165DT74"/>
<keyword evidence="9" id="KW-1185">Reference proteome</keyword>
<dbReference type="InterPro" id="IPR003732">
    <property type="entry name" value="Daa-tRNA_deacyls_DTD"/>
</dbReference>
<evidence type="ECO:0000256" key="5">
    <source>
        <dbReference type="ARBA" id="ARBA00047676"/>
    </source>
</evidence>
<dbReference type="OrthoDB" id="275783at2759"/>
<sequence>MRLPLSSPRTDDTRADSDYIVRKILSLKLFDAGSGSGAAADEASHAGSEGGEWGGWMWRRSVLDIQGEILCVSQFTLLASTIKGSKPDFHNAMPPVRSKPFYTAFLRSLRAAYGAGVAAAGAGAARGEDGGERV</sequence>
<dbReference type="InterPro" id="IPR023509">
    <property type="entry name" value="DTD-like_sf"/>
</dbReference>
<name>A0A165DT74_9BASI</name>
<dbReference type="PANTHER" id="PTHR10472:SF5">
    <property type="entry name" value="D-AMINOACYL-TRNA DEACYLASE 1"/>
    <property type="match status" value="1"/>
</dbReference>
<evidence type="ECO:0000313" key="8">
    <source>
        <dbReference type="EMBL" id="KZT53493.1"/>
    </source>
</evidence>
<evidence type="ECO:0000256" key="7">
    <source>
        <dbReference type="SAM" id="MobiDB-lite"/>
    </source>
</evidence>
<evidence type="ECO:0000256" key="4">
    <source>
        <dbReference type="ARBA" id="ARBA00032747"/>
    </source>
</evidence>
<proteinExistence type="inferred from homology"/>
<dbReference type="InParanoid" id="A0A165DT74"/>
<evidence type="ECO:0000313" key="9">
    <source>
        <dbReference type="Proteomes" id="UP000076842"/>
    </source>
</evidence>
<accession>A0A165DT74</accession>
<feature type="compositionally biased region" description="Low complexity" evidence="7">
    <location>
        <begin position="37"/>
        <end position="47"/>
    </location>
</feature>
<comment type="similarity">
    <text evidence="1">Belongs to the DTD family.</text>
</comment>
<dbReference type="AlphaFoldDB" id="A0A165DT74"/>